<dbReference type="EMBL" id="LN681225">
    <property type="protein sequence ID" value="CEK10222.1"/>
    <property type="molecule type" value="Genomic_DNA"/>
</dbReference>
<dbReference type="KEGG" id="lha:LHA_1167"/>
<sequence length="356" mass="40641">MQNWESLIIHPQATISETIEILDKGGQRIALVTDQNRRLLGTVTDGDIRRALINHLTLDLPVERIMCNTPKTASVNWSKDLILSTIEKYQLMQLPIVDTDGRVVGLQTLYDVLRNRHRDNPVFLIAGGFGTRLHPLTQDCPKPLLKVGNKPILELILERFIDAGFHRFFISLHYMPEMIKEHFGDGSRWGVNIQYVHETKPLGTGGALGLLPHSEIDLPLFMMNGDLLTSLDFQSLLDFHYDHQGIATMCVRQYEHCVPFGVIDFHGHRVASIVEKPVQRFFINAGIYVLSPELIRGVHPEVRIDMPDLLQEHINKGNNVNMFPIHEYWLDIGRMDDFNKAQKDITSPNFSFNLPL</sequence>
<dbReference type="GO" id="GO:0016740">
    <property type="term" value="F:transferase activity"/>
    <property type="evidence" value="ECO:0007669"/>
    <property type="project" value="UniProtKB-KW"/>
</dbReference>
<dbReference type="RefSeq" id="WP_045105630.1">
    <property type="nucleotide sequence ID" value="NZ_LN681225.1"/>
</dbReference>
<gene>
    <name evidence="3" type="ORF">LHA_1167</name>
</gene>
<dbReference type="OrthoDB" id="9803871at2"/>
<dbReference type="Gene3D" id="3.90.550.10">
    <property type="entry name" value="Spore Coat Polysaccharide Biosynthesis Protein SpsA, Chain A"/>
    <property type="match status" value="1"/>
</dbReference>
<dbReference type="InterPro" id="IPR005835">
    <property type="entry name" value="NTP_transferase_dom"/>
</dbReference>
<dbReference type="Pfam" id="PF00571">
    <property type="entry name" value="CBS"/>
    <property type="match status" value="2"/>
</dbReference>
<dbReference type="STRING" id="449.LHA_1167"/>
<dbReference type="PROSITE" id="PS51371">
    <property type="entry name" value="CBS"/>
    <property type="match status" value="2"/>
</dbReference>
<accession>A0A0A8UT15</accession>
<dbReference type="InterPro" id="IPR029044">
    <property type="entry name" value="Nucleotide-diphossugar_trans"/>
</dbReference>
<name>A0A0A8UT15_LEGHA</name>
<dbReference type="SMART" id="SM00116">
    <property type="entry name" value="CBS"/>
    <property type="match status" value="2"/>
</dbReference>
<reference evidence="4" key="1">
    <citation type="submission" date="2014-09" db="EMBL/GenBank/DDBJ databases">
        <authorList>
            <person name="Gomez-Valero L."/>
        </authorList>
    </citation>
    <scope>NUCLEOTIDE SEQUENCE [LARGE SCALE GENOMIC DNA]</scope>
    <source>
        <strain evidence="4">ATCC35250</strain>
    </source>
</reference>
<proteinExistence type="predicted"/>
<dbReference type="Proteomes" id="UP000032803">
    <property type="component" value="Chromosome I"/>
</dbReference>
<dbReference type="InterPro" id="IPR000644">
    <property type="entry name" value="CBS_dom"/>
</dbReference>
<dbReference type="PATRIC" id="fig|449.7.peg.3179"/>
<keyword evidence="4" id="KW-1185">Reference proteome</keyword>
<feature type="domain" description="CBS" evidence="2">
    <location>
        <begin position="1"/>
        <end position="60"/>
    </location>
</feature>
<dbReference type="PANTHER" id="PTHR22572">
    <property type="entry name" value="SUGAR-1-PHOSPHATE GUANYL TRANSFERASE"/>
    <property type="match status" value="1"/>
</dbReference>
<dbReference type="InterPro" id="IPR050486">
    <property type="entry name" value="Mannose-1P_guanyltransferase"/>
</dbReference>
<dbReference type="SUPFAM" id="SSF54631">
    <property type="entry name" value="CBS-domain pair"/>
    <property type="match status" value="1"/>
</dbReference>
<dbReference type="SUPFAM" id="SSF53448">
    <property type="entry name" value="Nucleotide-diphospho-sugar transferases"/>
    <property type="match status" value="1"/>
</dbReference>
<dbReference type="InterPro" id="IPR046342">
    <property type="entry name" value="CBS_dom_sf"/>
</dbReference>
<dbReference type="CDD" id="cd06426">
    <property type="entry name" value="NTP_transferase_like_2"/>
    <property type="match status" value="1"/>
</dbReference>
<evidence type="ECO:0000313" key="4">
    <source>
        <dbReference type="Proteomes" id="UP000032803"/>
    </source>
</evidence>
<dbReference type="Gene3D" id="3.10.580.10">
    <property type="entry name" value="CBS-domain"/>
    <property type="match status" value="1"/>
</dbReference>
<keyword evidence="1" id="KW-0129">CBS domain</keyword>
<keyword evidence="3" id="KW-0808">Transferase</keyword>
<evidence type="ECO:0000259" key="2">
    <source>
        <dbReference type="PROSITE" id="PS51371"/>
    </source>
</evidence>
<evidence type="ECO:0000256" key="1">
    <source>
        <dbReference type="PROSITE-ProRule" id="PRU00703"/>
    </source>
</evidence>
<feature type="domain" description="CBS" evidence="2">
    <location>
        <begin position="66"/>
        <end position="122"/>
    </location>
</feature>
<evidence type="ECO:0000313" key="3">
    <source>
        <dbReference type="EMBL" id="CEK10222.1"/>
    </source>
</evidence>
<dbReference type="AlphaFoldDB" id="A0A0A8UT15"/>
<dbReference type="CDD" id="cd04607">
    <property type="entry name" value="CBS_pair_NTP_transferase_assoc"/>
    <property type="match status" value="1"/>
</dbReference>
<dbReference type="Pfam" id="PF00483">
    <property type="entry name" value="NTP_transferase"/>
    <property type="match status" value="1"/>
</dbReference>
<dbReference type="HOGENOM" id="CLU_045375_0_0_6"/>
<protein>
    <submittedName>
        <fullName evidence="3">Similar to Nucleotidyl transferase</fullName>
    </submittedName>
</protein>
<organism evidence="3 4">
    <name type="scientific">Legionella hackeliae</name>
    <dbReference type="NCBI Taxonomy" id="449"/>
    <lineage>
        <taxon>Bacteria</taxon>
        <taxon>Pseudomonadati</taxon>
        <taxon>Pseudomonadota</taxon>
        <taxon>Gammaproteobacteria</taxon>
        <taxon>Legionellales</taxon>
        <taxon>Legionellaceae</taxon>
        <taxon>Legionella</taxon>
    </lineage>
</organism>